<protein>
    <submittedName>
        <fullName evidence="1">Head-tail adaptor protein</fullName>
    </submittedName>
</protein>
<name>A0A074T9Z4_9RHOB</name>
<sequence length="112" mass="12170">MQSGKLTRVIAIQSATSTVDDYGSPVKAWANQGTYRAEVVERSTTEFMQTGGATDEAVIVFRIRFVSGVSNTNRVSFDGKTYQIKEVTELGRRKGLELRCAALAAQVYGEGA</sequence>
<dbReference type="STRING" id="1185766.SAMN05216224_11719"/>
<dbReference type="AlphaFoldDB" id="A0A074T9Z4"/>
<comment type="caution">
    <text evidence="1">The sequence shown here is derived from an EMBL/GenBank/DDBJ whole genome shotgun (WGS) entry which is preliminary data.</text>
</comment>
<dbReference type="InterPro" id="IPR008767">
    <property type="entry name" value="Phage_SPP1_head-tail_adaptor"/>
</dbReference>
<proteinExistence type="predicted"/>
<gene>
    <name evidence="1" type="ORF">DL1_11395</name>
</gene>
<keyword evidence="2" id="KW-1185">Reference proteome</keyword>
<dbReference type="OrthoDB" id="7478737at2"/>
<dbReference type="RefSeq" id="WP_038068389.1">
    <property type="nucleotide sequence ID" value="NZ_FOVB01000017.1"/>
</dbReference>
<dbReference type="EMBL" id="JHEH01000030">
    <property type="protein sequence ID" value="KEP68524.1"/>
    <property type="molecule type" value="Genomic_DNA"/>
</dbReference>
<dbReference type="Proteomes" id="UP000027725">
    <property type="component" value="Unassembled WGS sequence"/>
</dbReference>
<dbReference type="InterPro" id="IPR038666">
    <property type="entry name" value="SSP1_head-tail_sf"/>
</dbReference>
<reference evidence="1 2" key="1">
    <citation type="submission" date="2014-03" db="EMBL/GenBank/DDBJ databases">
        <title>The draft genome sequence of Thioclava dalianensis DLFJ1-1.</title>
        <authorList>
            <person name="Lai Q."/>
            <person name="Shao Z."/>
        </authorList>
    </citation>
    <scope>NUCLEOTIDE SEQUENCE [LARGE SCALE GENOMIC DNA]</scope>
    <source>
        <strain evidence="1 2">DLFJ1-1</strain>
    </source>
</reference>
<dbReference type="Gene3D" id="2.40.10.270">
    <property type="entry name" value="Bacteriophage SPP1 head-tail adaptor protein"/>
    <property type="match status" value="1"/>
</dbReference>
<dbReference type="eggNOG" id="COG5614">
    <property type="taxonomic scope" value="Bacteria"/>
</dbReference>
<dbReference type="NCBIfam" id="TIGR01563">
    <property type="entry name" value="gp16_SPP1"/>
    <property type="match status" value="1"/>
</dbReference>
<evidence type="ECO:0000313" key="2">
    <source>
        <dbReference type="Proteomes" id="UP000027725"/>
    </source>
</evidence>
<evidence type="ECO:0000313" key="1">
    <source>
        <dbReference type="EMBL" id="KEP68524.1"/>
    </source>
</evidence>
<organism evidence="1 2">
    <name type="scientific">Thioclava dalianensis</name>
    <dbReference type="NCBI Taxonomy" id="1185766"/>
    <lineage>
        <taxon>Bacteria</taxon>
        <taxon>Pseudomonadati</taxon>
        <taxon>Pseudomonadota</taxon>
        <taxon>Alphaproteobacteria</taxon>
        <taxon>Rhodobacterales</taxon>
        <taxon>Paracoccaceae</taxon>
        <taxon>Thioclava</taxon>
    </lineage>
</organism>
<accession>A0A074T9Z4</accession>
<dbReference type="Pfam" id="PF05521">
    <property type="entry name" value="Phage_HCP"/>
    <property type="match status" value="1"/>
</dbReference>